<organism evidence="1 2">
    <name type="scientific">Kribbella rubisoli</name>
    <dbReference type="NCBI Taxonomy" id="3075929"/>
    <lineage>
        <taxon>Bacteria</taxon>
        <taxon>Bacillati</taxon>
        <taxon>Actinomycetota</taxon>
        <taxon>Actinomycetes</taxon>
        <taxon>Propionibacteriales</taxon>
        <taxon>Kribbellaceae</taxon>
        <taxon>Kribbella</taxon>
    </lineage>
</organism>
<dbReference type="Pfam" id="PF07166">
    <property type="entry name" value="DUF1398"/>
    <property type="match status" value="1"/>
</dbReference>
<evidence type="ECO:0000313" key="2">
    <source>
        <dbReference type="Proteomes" id="UP000292027"/>
    </source>
</evidence>
<evidence type="ECO:0000313" key="1">
    <source>
        <dbReference type="EMBL" id="RZU01832.1"/>
    </source>
</evidence>
<dbReference type="InterPro" id="IPR036696">
    <property type="entry name" value="YdfO-like_sf"/>
</dbReference>
<keyword evidence="2" id="KW-1185">Reference proteome</keyword>
<comment type="caution">
    <text evidence="1">The sequence shown here is derived from an EMBL/GenBank/DDBJ whole genome shotgun (WGS) entry which is preliminary data.</text>
</comment>
<dbReference type="Gene3D" id="3.30.1810.10">
    <property type="entry name" value="YdfO-like"/>
    <property type="match status" value="1"/>
</dbReference>
<sequence>MFTLDQINEIHDTHGKATTLPAYLNALREIGVQESVSFVTDGHTEHRGADGYVVSTPPAHQRFAIAEVSDRAMLAEALKVKDYVKMSKALADSGIETWIFDTHALTISYLDKAGNTLLEEDVSG</sequence>
<dbReference type="OrthoDB" id="1550456at2"/>
<dbReference type="SUPFAM" id="SSF160419">
    <property type="entry name" value="YdfO-like"/>
    <property type="match status" value="1"/>
</dbReference>
<dbReference type="AlphaFoldDB" id="A0A4Q7VYI2"/>
<dbReference type="RefSeq" id="WP_130449913.1">
    <property type="nucleotide sequence ID" value="NZ_SHKR01000018.1"/>
</dbReference>
<reference evidence="1 2" key="1">
    <citation type="journal article" date="2015" name="Stand. Genomic Sci.">
        <title>Genomic Encyclopedia of Bacterial and Archaeal Type Strains, Phase III: the genomes of soil and plant-associated and newly described type strains.</title>
        <authorList>
            <person name="Whitman W.B."/>
            <person name="Woyke T."/>
            <person name="Klenk H.P."/>
            <person name="Zhou Y."/>
            <person name="Lilburn T.G."/>
            <person name="Beck B.J."/>
            <person name="De Vos P."/>
            <person name="Vandamme P."/>
            <person name="Eisen J.A."/>
            <person name="Garrity G."/>
            <person name="Hugenholtz P."/>
            <person name="Kyrpides N.C."/>
        </authorList>
    </citation>
    <scope>NUCLEOTIDE SEQUENCE [LARGE SCALE GENOMIC DNA]</scope>
    <source>
        <strain evidence="1 2">VKM Ac-2540</strain>
    </source>
</reference>
<gene>
    <name evidence="1" type="ORF">EV645_7931</name>
</gene>
<name>A0A4Q7VYI2_9ACTN</name>
<accession>A0A4Q7VYI2</accession>
<proteinExistence type="predicted"/>
<protein>
    <submittedName>
        <fullName evidence="1">Uncharacterized protein YbcV (DUF1398 family)</fullName>
    </submittedName>
</protein>
<dbReference type="InterPro" id="IPR009833">
    <property type="entry name" value="DUF1398"/>
</dbReference>
<dbReference type="Proteomes" id="UP000292027">
    <property type="component" value="Unassembled WGS sequence"/>
</dbReference>
<dbReference type="EMBL" id="SHKR01000018">
    <property type="protein sequence ID" value="RZU01832.1"/>
    <property type="molecule type" value="Genomic_DNA"/>
</dbReference>